<dbReference type="Gene3D" id="3.40.50.300">
    <property type="entry name" value="P-loop containing nucleotide triphosphate hydrolases"/>
    <property type="match status" value="1"/>
</dbReference>
<dbReference type="GO" id="GO:0016020">
    <property type="term" value="C:membrane"/>
    <property type="evidence" value="ECO:0007669"/>
    <property type="project" value="InterPro"/>
</dbReference>
<dbReference type="InterPro" id="IPR003439">
    <property type="entry name" value="ABC_transporter-like_ATP-bd"/>
</dbReference>
<dbReference type="CDD" id="cd03220">
    <property type="entry name" value="ABC_KpsT_Wzt"/>
    <property type="match status" value="1"/>
</dbReference>
<dbReference type="PROSITE" id="PS50893">
    <property type="entry name" value="ABC_TRANSPORTER_2"/>
    <property type="match status" value="1"/>
</dbReference>
<evidence type="ECO:0000256" key="4">
    <source>
        <dbReference type="ARBA" id="ARBA00022840"/>
    </source>
</evidence>
<evidence type="ECO:0000256" key="3">
    <source>
        <dbReference type="ARBA" id="ARBA00022741"/>
    </source>
</evidence>
<gene>
    <name evidence="6" type="ORF">A1332_08645</name>
</gene>
<dbReference type="GO" id="GO:0016887">
    <property type="term" value="F:ATP hydrolysis activity"/>
    <property type="evidence" value="ECO:0007669"/>
    <property type="project" value="InterPro"/>
</dbReference>
<keyword evidence="3" id="KW-0547">Nucleotide-binding</keyword>
<dbReference type="PANTHER" id="PTHR46743">
    <property type="entry name" value="TEICHOIC ACIDS EXPORT ATP-BINDING PROTEIN TAGH"/>
    <property type="match status" value="1"/>
</dbReference>
<dbReference type="InterPro" id="IPR050683">
    <property type="entry name" value="Bact_Polysacc_Export_ATP-bd"/>
</dbReference>
<evidence type="ECO:0000259" key="5">
    <source>
        <dbReference type="PROSITE" id="PS50893"/>
    </source>
</evidence>
<comment type="similarity">
    <text evidence="1">Belongs to the ABC transporter superfamily.</text>
</comment>
<name>A0A177MPM1_METMH</name>
<dbReference type="GO" id="GO:0005524">
    <property type="term" value="F:ATP binding"/>
    <property type="evidence" value="ECO:0007669"/>
    <property type="project" value="UniProtKB-KW"/>
</dbReference>
<keyword evidence="2" id="KW-0813">Transport</keyword>
<organism evidence="6 7">
    <name type="scientific">Methylomonas methanica</name>
    <dbReference type="NCBI Taxonomy" id="421"/>
    <lineage>
        <taxon>Bacteria</taxon>
        <taxon>Pseudomonadati</taxon>
        <taxon>Pseudomonadota</taxon>
        <taxon>Gammaproteobacteria</taxon>
        <taxon>Methylococcales</taxon>
        <taxon>Methylococcaceae</taxon>
        <taxon>Methylomonas</taxon>
    </lineage>
</organism>
<evidence type="ECO:0000256" key="1">
    <source>
        <dbReference type="ARBA" id="ARBA00005417"/>
    </source>
</evidence>
<evidence type="ECO:0000256" key="2">
    <source>
        <dbReference type="ARBA" id="ARBA00022448"/>
    </source>
</evidence>
<evidence type="ECO:0000313" key="6">
    <source>
        <dbReference type="EMBL" id="OAI07542.1"/>
    </source>
</evidence>
<proteinExistence type="inferred from homology"/>
<dbReference type="AlphaFoldDB" id="A0A177MPM1"/>
<dbReference type="SUPFAM" id="SSF52540">
    <property type="entry name" value="P-loop containing nucleoside triphosphate hydrolases"/>
    <property type="match status" value="1"/>
</dbReference>
<evidence type="ECO:0000313" key="7">
    <source>
        <dbReference type="Proteomes" id="UP000078090"/>
    </source>
</evidence>
<feature type="domain" description="ABC transporter" evidence="5">
    <location>
        <begin position="48"/>
        <end position="267"/>
    </location>
</feature>
<dbReference type="Pfam" id="PF00005">
    <property type="entry name" value="ABC_tran"/>
    <property type="match status" value="1"/>
</dbReference>
<dbReference type="Gene3D" id="2.70.50.60">
    <property type="entry name" value="abc- transporter (atp binding component) like domain"/>
    <property type="match status" value="1"/>
</dbReference>
<reference evidence="6 7" key="1">
    <citation type="submission" date="2016-03" db="EMBL/GenBank/DDBJ databases">
        <authorList>
            <person name="Ploux O."/>
        </authorList>
    </citation>
    <scope>NUCLEOTIDE SEQUENCE [LARGE SCALE GENOMIC DNA]</scope>
    <source>
        <strain evidence="6 7">R-45363</strain>
    </source>
</reference>
<dbReference type="InterPro" id="IPR003593">
    <property type="entry name" value="AAA+_ATPase"/>
</dbReference>
<dbReference type="GO" id="GO:0140359">
    <property type="term" value="F:ABC-type transporter activity"/>
    <property type="evidence" value="ECO:0007669"/>
    <property type="project" value="InterPro"/>
</dbReference>
<dbReference type="InterPro" id="IPR015860">
    <property type="entry name" value="ABC_transpr_TagH-like"/>
</dbReference>
<accession>A0A177MPM1</accession>
<dbReference type="SMART" id="SM00382">
    <property type="entry name" value="AAA"/>
    <property type="match status" value="1"/>
</dbReference>
<sequence length="426" mass="47903">MSTAIKVENLGKKYIIQHQQQSRYQYNSLGESLSRGIKSLGKNLLHPFHSNTKAESAEEFWALKDINFEIKQGDRVGIIGRNGAGKSTLLKILSRITHPSTGRITINGRVSSLLEVGTGFHPELTGRENIFLNGAILGMHKKEIQRKFDEIVDFAEVEKFLDTPVKHYSSGMYVRLAFAVAAHLEPEILIVDEVLAVGDFEFQKKCLGRMEKAGNEGKTVLFVSHNIASIRKLCRVGVLLIDGQINLFSDIEQVISKYLTTSTPVNPCYKSKEEFRMITKQYFVNDASVLNSSENLCGTFHIGETINFKFRIKRGLLKKTMGGIKAALEIRSNDGLKIANIISSDCSFQIDSFDDQIGLLINIEDIRLYPGEYILSIWVGTLDSHETYDYANECIRFEIVSGGKLTTRNLPRNDGLFFFTPKWSTV</sequence>
<keyword evidence="4" id="KW-0067">ATP-binding</keyword>
<dbReference type="PANTHER" id="PTHR46743:SF2">
    <property type="entry name" value="TEICHOIC ACIDS EXPORT ATP-BINDING PROTEIN TAGH"/>
    <property type="match status" value="1"/>
</dbReference>
<dbReference type="Proteomes" id="UP000078090">
    <property type="component" value="Unassembled WGS sequence"/>
</dbReference>
<comment type="caution">
    <text evidence="6">The sequence shown here is derived from an EMBL/GenBank/DDBJ whole genome shotgun (WGS) entry which is preliminary data.</text>
</comment>
<dbReference type="EMBL" id="LUUG01000050">
    <property type="protein sequence ID" value="OAI07542.1"/>
    <property type="molecule type" value="Genomic_DNA"/>
</dbReference>
<dbReference type="InterPro" id="IPR027417">
    <property type="entry name" value="P-loop_NTPase"/>
</dbReference>
<dbReference type="RefSeq" id="WP_082879542.1">
    <property type="nucleotide sequence ID" value="NZ_LUUG01000050.1"/>
</dbReference>
<protein>
    <recommendedName>
        <fullName evidence="5">ABC transporter domain-containing protein</fullName>
    </recommendedName>
</protein>